<feature type="domain" description="PAC" evidence="16">
    <location>
        <begin position="121"/>
        <end position="173"/>
    </location>
</feature>
<comment type="caution">
    <text evidence="17">The sequence shown here is derived from an EMBL/GenBank/DDBJ whole genome shotgun (WGS) entry which is preliminary data.</text>
</comment>
<dbReference type="SUPFAM" id="SSF55785">
    <property type="entry name" value="PYP-like sensor domain (PAS domain)"/>
    <property type="match status" value="1"/>
</dbReference>
<evidence type="ECO:0000313" key="17">
    <source>
        <dbReference type="EMBL" id="MXO55175.1"/>
    </source>
</evidence>
<proteinExistence type="predicted"/>
<feature type="non-terminal residue" evidence="17">
    <location>
        <position position="1"/>
    </location>
</feature>
<dbReference type="InterPro" id="IPR000700">
    <property type="entry name" value="PAS-assoc_C"/>
</dbReference>
<keyword evidence="14" id="KW-0843">Virulence</keyword>
<dbReference type="RefSeq" id="WP_160662036.1">
    <property type="nucleotide sequence ID" value="NZ_WTYD01000004.1"/>
</dbReference>
<evidence type="ECO:0000256" key="6">
    <source>
        <dbReference type="ARBA" id="ARBA00022630"/>
    </source>
</evidence>
<evidence type="ECO:0000256" key="7">
    <source>
        <dbReference type="ARBA" id="ARBA00022643"/>
    </source>
</evidence>
<dbReference type="InterPro" id="IPR001610">
    <property type="entry name" value="PAC"/>
</dbReference>
<evidence type="ECO:0000256" key="1">
    <source>
        <dbReference type="ARBA" id="ARBA00000085"/>
    </source>
</evidence>
<keyword evidence="7" id="KW-0288">FMN</keyword>
<evidence type="ECO:0000256" key="5">
    <source>
        <dbReference type="ARBA" id="ARBA00022606"/>
    </source>
</evidence>
<dbReference type="PANTHER" id="PTHR41523:SF8">
    <property type="entry name" value="ETHYLENE RESPONSE SENSOR PROTEIN"/>
    <property type="match status" value="1"/>
</dbReference>
<dbReference type="CDD" id="cd00130">
    <property type="entry name" value="PAS"/>
    <property type="match status" value="1"/>
</dbReference>
<keyword evidence="15" id="KW-0675">Receptor</keyword>
<keyword evidence="5" id="KW-0716">Sensory transduction</keyword>
<dbReference type="PROSITE" id="PS50113">
    <property type="entry name" value="PAC"/>
    <property type="match status" value="1"/>
</dbReference>
<evidence type="ECO:0000256" key="9">
    <source>
        <dbReference type="ARBA" id="ARBA00022737"/>
    </source>
</evidence>
<keyword evidence="12" id="KW-0067">ATP-binding</keyword>
<evidence type="ECO:0000256" key="15">
    <source>
        <dbReference type="ARBA" id="ARBA00023170"/>
    </source>
</evidence>
<keyword evidence="4" id="KW-0597">Phosphoprotein</keyword>
<accession>A0A844YAP5</accession>
<evidence type="ECO:0000256" key="12">
    <source>
        <dbReference type="ARBA" id="ARBA00022840"/>
    </source>
</evidence>
<keyword evidence="13" id="KW-0157">Chromophore</keyword>
<evidence type="ECO:0000256" key="13">
    <source>
        <dbReference type="ARBA" id="ARBA00022991"/>
    </source>
</evidence>
<evidence type="ECO:0000256" key="3">
    <source>
        <dbReference type="ARBA" id="ARBA00022543"/>
    </source>
</evidence>
<keyword evidence="18" id="KW-1185">Reference proteome</keyword>
<dbReference type="AlphaFoldDB" id="A0A844YAP5"/>
<dbReference type="Pfam" id="PF08447">
    <property type="entry name" value="PAS_3"/>
    <property type="match status" value="1"/>
</dbReference>
<name>A0A844YAP5_9SPHN</name>
<dbReference type="GO" id="GO:0009881">
    <property type="term" value="F:photoreceptor activity"/>
    <property type="evidence" value="ECO:0007669"/>
    <property type="project" value="UniProtKB-KW"/>
</dbReference>
<evidence type="ECO:0000259" key="16">
    <source>
        <dbReference type="PROSITE" id="PS50113"/>
    </source>
</evidence>
<reference evidence="17 18" key="1">
    <citation type="submission" date="2019-12" db="EMBL/GenBank/DDBJ databases">
        <title>Genomic-based taxomic classification of the family Erythrobacteraceae.</title>
        <authorList>
            <person name="Xu L."/>
        </authorList>
    </citation>
    <scope>NUCLEOTIDE SEQUENCE [LARGE SCALE GENOMIC DNA]</scope>
    <source>
        <strain evidence="17 18">JCM 17468</strain>
    </source>
</reference>
<keyword evidence="10" id="KW-0547">Nucleotide-binding</keyword>
<keyword evidence="6" id="KW-0285">Flavoprotein</keyword>
<evidence type="ECO:0000313" key="18">
    <source>
        <dbReference type="Proteomes" id="UP000430272"/>
    </source>
</evidence>
<evidence type="ECO:0000256" key="8">
    <source>
        <dbReference type="ARBA" id="ARBA00022679"/>
    </source>
</evidence>
<dbReference type="InterPro" id="IPR036890">
    <property type="entry name" value="HATPase_C_sf"/>
</dbReference>
<dbReference type="GO" id="GO:0004673">
    <property type="term" value="F:protein histidine kinase activity"/>
    <property type="evidence" value="ECO:0007669"/>
    <property type="project" value="UniProtKB-EC"/>
</dbReference>
<dbReference type="Pfam" id="PF07536">
    <property type="entry name" value="HWE_HK"/>
    <property type="match status" value="1"/>
</dbReference>
<comment type="catalytic activity">
    <reaction evidence="1">
        <text>ATP + protein L-histidine = ADP + protein N-phospho-L-histidine.</text>
        <dbReference type="EC" id="2.7.13.3"/>
    </reaction>
</comment>
<evidence type="ECO:0000256" key="11">
    <source>
        <dbReference type="ARBA" id="ARBA00022777"/>
    </source>
</evidence>
<gene>
    <name evidence="17" type="ORF">GRI47_14315</name>
</gene>
<dbReference type="Gene3D" id="3.30.565.10">
    <property type="entry name" value="Histidine kinase-like ATPase, C-terminal domain"/>
    <property type="match status" value="1"/>
</dbReference>
<dbReference type="GO" id="GO:0005524">
    <property type="term" value="F:ATP binding"/>
    <property type="evidence" value="ECO:0007669"/>
    <property type="project" value="UniProtKB-KW"/>
</dbReference>
<dbReference type="OrthoDB" id="136506at2"/>
<keyword evidence="8" id="KW-0808">Transferase</keyword>
<evidence type="ECO:0000256" key="10">
    <source>
        <dbReference type="ARBA" id="ARBA00022741"/>
    </source>
</evidence>
<evidence type="ECO:0000256" key="4">
    <source>
        <dbReference type="ARBA" id="ARBA00022553"/>
    </source>
</evidence>
<organism evidence="17 18">
    <name type="scientific">Qipengyuania pelagi</name>
    <dbReference type="NCBI Taxonomy" id="994320"/>
    <lineage>
        <taxon>Bacteria</taxon>
        <taxon>Pseudomonadati</taxon>
        <taxon>Pseudomonadota</taxon>
        <taxon>Alphaproteobacteria</taxon>
        <taxon>Sphingomonadales</taxon>
        <taxon>Erythrobacteraceae</taxon>
        <taxon>Qipengyuania</taxon>
    </lineage>
</organism>
<dbReference type="Gene3D" id="3.30.450.20">
    <property type="entry name" value="PAS domain"/>
    <property type="match status" value="1"/>
</dbReference>
<dbReference type="EMBL" id="WTYD01000004">
    <property type="protein sequence ID" value="MXO55175.1"/>
    <property type="molecule type" value="Genomic_DNA"/>
</dbReference>
<dbReference type="SUPFAM" id="SSF55874">
    <property type="entry name" value="ATPase domain of HSP90 chaperone/DNA topoisomerase II/histidine kinase"/>
    <property type="match status" value="1"/>
</dbReference>
<protein>
    <recommendedName>
        <fullName evidence="2">histidine kinase</fullName>
        <ecNumber evidence="2">2.7.13.3</ecNumber>
    </recommendedName>
</protein>
<dbReference type="FunFam" id="3.30.450.20:FF:000099">
    <property type="entry name" value="Sensory box sensor histidine kinase"/>
    <property type="match status" value="1"/>
</dbReference>
<evidence type="ECO:0000256" key="14">
    <source>
        <dbReference type="ARBA" id="ARBA00023026"/>
    </source>
</evidence>
<dbReference type="InterPro" id="IPR013655">
    <property type="entry name" value="PAS_fold_3"/>
</dbReference>
<dbReference type="SMART" id="SM00911">
    <property type="entry name" value="HWE_HK"/>
    <property type="match status" value="1"/>
</dbReference>
<keyword evidence="11" id="KW-0418">Kinase</keyword>
<dbReference type="EC" id="2.7.13.3" evidence="2"/>
<keyword evidence="9" id="KW-0677">Repeat</keyword>
<dbReference type="Proteomes" id="UP000430272">
    <property type="component" value="Unassembled WGS sequence"/>
</dbReference>
<dbReference type="InterPro" id="IPR000014">
    <property type="entry name" value="PAS"/>
</dbReference>
<keyword evidence="3" id="KW-0600">Photoreceptor protein</keyword>
<dbReference type="InterPro" id="IPR011102">
    <property type="entry name" value="Sig_transdc_His_kinase_HWE"/>
</dbReference>
<dbReference type="PANTHER" id="PTHR41523">
    <property type="entry name" value="TWO-COMPONENT SYSTEM SENSOR PROTEIN"/>
    <property type="match status" value="1"/>
</dbReference>
<dbReference type="InterPro" id="IPR035965">
    <property type="entry name" value="PAS-like_dom_sf"/>
</dbReference>
<evidence type="ECO:0000256" key="2">
    <source>
        <dbReference type="ARBA" id="ARBA00012438"/>
    </source>
</evidence>
<sequence>SVRFCSSREGHKLAMNAKVITNFQLGSRESSSAPDVLPLAKEHALQSAGAAFHALADTMPQMVWSTLPDGSHDYYNARWYEFTGVPVGSTDGEGWAGMFHEDDQADSWKKWNHSLATGEPYEVEYRLRHHSGDYRWMIGRALPILNEQGDIQRWIGTCTDIDEQKRTALQNEILSQELSHRIKNIFAIVSGLISLTARANEAFGEASRDLLGRISALGRAHEFVRPHSEKSQPEGKEVTLATLLATIFETYPAFSEGRIAISGSDMAVESRAATPVALVFHELATNAMKYGALSNPNGRISLDLSTEDEMVRFRWREHGAHIDKAREPQTGFGSRLIELAAKQQLGGDYKRIWHDDGVELVMDVRKSRLQEPS</sequence>
<dbReference type="SMART" id="SM00086">
    <property type="entry name" value="PAC"/>
    <property type="match status" value="1"/>
</dbReference>
<dbReference type="NCBIfam" id="TIGR00229">
    <property type="entry name" value="sensory_box"/>
    <property type="match status" value="1"/>
</dbReference>